<dbReference type="PANTHER" id="PTHR36203">
    <property type="entry name" value="ASCORBATE-SPECIFIC PTS SYSTEM EIIA COMPONENT"/>
    <property type="match status" value="1"/>
</dbReference>
<gene>
    <name evidence="12" type="ORF">HWN39_05855</name>
</gene>
<dbReference type="PROSITE" id="PS51094">
    <property type="entry name" value="PTS_EIIA_TYPE_2"/>
    <property type="match status" value="1"/>
</dbReference>
<dbReference type="InterPro" id="IPR051351">
    <property type="entry name" value="Ascorbate-PTS_EIIA_comp"/>
</dbReference>
<evidence type="ECO:0000256" key="10">
    <source>
        <dbReference type="ARBA" id="ARBA00042072"/>
    </source>
</evidence>
<dbReference type="SUPFAM" id="SSF55804">
    <property type="entry name" value="Phoshotransferase/anion transport protein"/>
    <property type="match status" value="1"/>
</dbReference>
<evidence type="ECO:0000256" key="7">
    <source>
        <dbReference type="ARBA" id="ARBA00022777"/>
    </source>
</evidence>
<evidence type="ECO:0000313" key="12">
    <source>
        <dbReference type="EMBL" id="NVO88026.1"/>
    </source>
</evidence>
<evidence type="ECO:0000256" key="5">
    <source>
        <dbReference type="ARBA" id="ARBA00022679"/>
    </source>
</evidence>
<dbReference type="Gene3D" id="3.40.930.10">
    <property type="entry name" value="Mannitol-specific EII, Chain A"/>
    <property type="match status" value="1"/>
</dbReference>
<evidence type="ECO:0000256" key="1">
    <source>
        <dbReference type="ARBA" id="ARBA00004496"/>
    </source>
</evidence>
<organism evidence="12 13">
    <name type="scientific">Lacticaseibacillus rhamnosus</name>
    <name type="common">Lactobacillus rhamnosus</name>
    <dbReference type="NCBI Taxonomy" id="47715"/>
    <lineage>
        <taxon>Bacteria</taxon>
        <taxon>Bacillati</taxon>
        <taxon>Bacillota</taxon>
        <taxon>Bacilli</taxon>
        <taxon>Lactobacillales</taxon>
        <taxon>Lactobacillaceae</taxon>
        <taxon>Lacticaseibacillus</taxon>
    </lineage>
</organism>
<evidence type="ECO:0000313" key="13">
    <source>
        <dbReference type="Proteomes" id="UP000542889"/>
    </source>
</evidence>
<keyword evidence="4" id="KW-0597">Phosphoprotein</keyword>
<keyword evidence="7" id="KW-0418">Kinase</keyword>
<keyword evidence="12" id="KW-0762">Sugar transport</keyword>
<evidence type="ECO:0000256" key="2">
    <source>
        <dbReference type="ARBA" id="ARBA00022448"/>
    </source>
</evidence>
<accession>A0A7Y7QF83</accession>
<comment type="caution">
    <text evidence="12">The sequence shown here is derived from an EMBL/GenBank/DDBJ whole genome shotgun (WGS) entry which is preliminary data.</text>
</comment>
<evidence type="ECO:0000256" key="3">
    <source>
        <dbReference type="ARBA" id="ARBA00022490"/>
    </source>
</evidence>
<evidence type="ECO:0000256" key="4">
    <source>
        <dbReference type="ARBA" id="ARBA00022553"/>
    </source>
</evidence>
<evidence type="ECO:0000259" key="11">
    <source>
        <dbReference type="PROSITE" id="PS51094"/>
    </source>
</evidence>
<keyword evidence="2" id="KW-0813">Transport</keyword>
<dbReference type="PANTHER" id="PTHR36203:SF1">
    <property type="entry name" value="ASCORBATE-SPECIFIC PTS SYSTEM EIIA COMPONENT"/>
    <property type="match status" value="1"/>
</dbReference>
<evidence type="ECO:0000256" key="8">
    <source>
        <dbReference type="ARBA" id="ARBA00037387"/>
    </source>
</evidence>
<proteinExistence type="predicted"/>
<dbReference type="Proteomes" id="UP000542889">
    <property type="component" value="Unassembled WGS sequence"/>
</dbReference>
<evidence type="ECO:0000256" key="9">
    <source>
        <dbReference type="ARBA" id="ARBA00041175"/>
    </source>
</evidence>
<name>A0A7Y7QF83_LACRH</name>
<dbReference type="AlphaFoldDB" id="A0A7Y7QF83"/>
<comment type="function">
    <text evidence="8">The phosphoenolpyruvate-dependent sugar phosphotransferase system (sugar PTS), a major carbohydrate active transport system, catalyzes the phosphorylation of incoming sugar substrates concomitantly with their translocation across the cell membrane. The enzyme II UlaABC PTS system is involved in ascorbate transport.</text>
</comment>
<dbReference type="InterPro" id="IPR016152">
    <property type="entry name" value="PTrfase/Anion_transptr"/>
</dbReference>
<comment type="subcellular location">
    <subcellularLocation>
        <location evidence="1">Cytoplasm</location>
    </subcellularLocation>
</comment>
<protein>
    <recommendedName>
        <fullName evidence="9">Ascorbate-specific PTS system EIIA component</fullName>
    </recommendedName>
    <alternativeName>
        <fullName evidence="10">Ascorbate-specific phosphotransferase enzyme IIA component</fullName>
    </alternativeName>
</protein>
<dbReference type="GO" id="GO:0016301">
    <property type="term" value="F:kinase activity"/>
    <property type="evidence" value="ECO:0007669"/>
    <property type="project" value="UniProtKB-KW"/>
</dbReference>
<dbReference type="GO" id="GO:0009401">
    <property type="term" value="P:phosphoenolpyruvate-dependent sugar phosphotransferase system"/>
    <property type="evidence" value="ECO:0007669"/>
    <property type="project" value="UniProtKB-KW"/>
</dbReference>
<dbReference type="EMBL" id="JABXWP010000006">
    <property type="protein sequence ID" value="NVO88026.1"/>
    <property type="molecule type" value="Genomic_DNA"/>
</dbReference>
<feature type="domain" description="PTS EIIA type-2" evidence="11">
    <location>
        <begin position="4"/>
        <end position="147"/>
    </location>
</feature>
<dbReference type="CDD" id="cd00211">
    <property type="entry name" value="PTS_IIA_fru"/>
    <property type="match status" value="1"/>
</dbReference>
<dbReference type="GO" id="GO:0005737">
    <property type="term" value="C:cytoplasm"/>
    <property type="evidence" value="ECO:0007669"/>
    <property type="project" value="UniProtKB-SubCell"/>
</dbReference>
<keyword evidence="6" id="KW-0598">Phosphotransferase system</keyword>
<evidence type="ECO:0000256" key="6">
    <source>
        <dbReference type="ARBA" id="ARBA00022683"/>
    </source>
</evidence>
<reference evidence="12 13" key="1">
    <citation type="submission" date="2020-06" db="EMBL/GenBank/DDBJ databases">
        <title>Lactobacillus rhamnosus QC,genome.</title>
        <authorList>
            <person name="Yi H."/>
            <person name="Jin M."/>
        </authorList>
    </citation>
    <scope>NUCLEOTIDE SEQUENCE [LARGE SCALE GENOMIC DNA]</scope>
    <source>
        <strain evidence="12 13">QC</strain>
    </source>
</reference>
<dbReference type="InterPro" id="IPR002178">
    <property type="entry name" value="PTS_EIIA_type-2_dom"/>
</dbReference>
<dbReference type="Pfam" id="PF00359">
    <property type="entry name" value="PTS_EIIA_2"/>
    <property type="match status" value="1"/>
</dbReference>
<dbReference type="RefSeq" id="WP_176817899.1">
    <property type="nucleotide sequence ID" value="NZ_CP172126.1"/>
</dbReference>
<sequence length="148" mass="15984">MLKEVLTKESIVANYHAQDRNDAVCESGRLLVRIGAADPAYVEAMVKNLEVNGTYIVIAPGIAMPHARPEAGAKRVGFSLVTLAQPIAFGHPTNDPVKLVLGLCAIDQEHHLAALAELVTLLSDEHRVQAITQASHAETIYQLISEEI</sequence>
<keyword evidence="5" id="KW-0808">Transferase</keyword>
<keyword evidence="3" id="KW-0963">Cytoplasm</keyword>